<dbReference type="HOGENOM" id="CLU_2882728_0_0_4"/>
<accession>C6BPJ3</accession>
<dbReference type="EMBL" id="CP001646">
    <property type="protein sequence ID" value="ACS66117.1"/>
    <property type="molecule type" value="Genomic_DNA"/>
</dbReference>
<geneLocation type="plasmid" evidence="1">
    <name>pRp12D01</name>
</geneLocation>
<organism evidence="1">
    <name type="scientific">Ralstonia pickettii (strain 12D)</name>
    <dbReference type="NCBI Taxonomy" id="428406"/>
    <lineage>
        <taxon>Bacteria</taxon>
        <taxon>Pseudomonadati</taxon>
        <taxon>Pseudomonadota</taxon>
        <taxon>Betaproteobacteria</taxon>
        <taxon>Burkholderiales</taxon>
        <taxon>Burkholderiaceae</taxon>
        <taxon>Ralstonia</taxon>
    </lineage>
</organism>
<gene>
    <name evidence="1" type="ordered locus">Rpic12D_4883</name>
</gene>
<dbReference type="KEGG" id="rpf:Rpic12D_4883"/>
<name>C6BPJ3_RALP1</name>
<sequence length="63" mass="7419">MARQFECIWSKHFTNPGTRVVEMEYFLDPETRTRVEDARKVNCLVVGQELQLYDGELVVKRVS</sequence>
<keyword evidence="1" id="KW-0614">Plasmid</keyword>
<dbReference type="AlphaFoldDB" id="C6BPJ3"/>
<reference evidence="1" key="1">
    <citation type="submission" date="2009-06" db="EMBL/GenBank/DDBJ databases">
        <title>Complete sequence plasmid 1 of Ralstonia pickettii 12D.</title>
        <authorList>
            <consortium name="US DOE Joint Genome Institute"/>
            <person name="Lucas S."/>
            <person name="Copeland A."/>
            <person name="Lapidus A."/>
            <person name="Glavina del Rio T."/>
            <person name="Dalin E."/>
            <person name="Tice H."/>
            <person name="Bruce D."/>
            <person name="Goodwin L."/>
            <person name="Pitluck S."/>
            <person name="Sims D."/>
            <person name="Meincke L."/>
            <person name="Brettin T."/>
            <person name="Detter J.C."/>
            <person name="Han C."/>
            <person name="Larimer F."/>
            <person name="Land M."/>
            <person name="Hauser L."/>
            <person name="Kyrpides N."/>
            <person name="Ovchinnikova G."/>
            <person name="Marsh T."/>
            <person name="Richardson P."/>
        </authorList>
    </citation>
    <scope>NUCLEOTIDE SEQUENCE [LARGE SCALE GENOMIC DNA]</scope>
    <source>
        <plasmid evidence="1">12D</plasmid>
        <plasmid evidence="1">pRp12D01</plasmid>
    </source>
</reference>
<proteinExistence type="predicted"/>
<evidence type="ECO:0000313" key="1">
    <source>
        <dbReference type="EMBL" id="ACS66117.1"/>
    </source>
</evidence>
<protein>
    <submittedName>
        <fullName evidence="1">Uncharacterized protein</fullName>
    </submittedName>
</protein>